<organism evidence="9 10">
    <name type="scientific">Campylobacter vicugnae</name>
    <dbReference type="NCBI Taxonomy" id="1660076"/>
    <lineage>
        <taxon>Bacteria</taxon>
        <taxon>Pseudomonadati</taxon>
        <taxon>Campylobacterota</taxon>
        <taxon>Epsilonproteobacteria</taxon>
        <taxon>Campylobacterales</taxon>
        <taxon>Campylobacteraceae</taxon>
        <taxon>Campylobacter</taxon>
    </lineage>
</organism>
<evidence type="ECO:0000256" key="7">
    <source>
        <dbReference type="PIRNR" id="PIRNR038996"/>
    </source>
</evidence>
<evidence type="ECO:0000313" key="9">
    <source>
        <dbReference type="EMBL" id="ARR02334.1"/>
    </source>
</evidence>
<dbReference type="InterPro" id="IPR008254">
    <property type="entry name" value="Flavodoxin/NO_synth"/>
</dbReference>
<evidence type="ECO:0000256" key="6">
    <source>
        <dbReference type="ARBA" id="ARBA00022982"/>
    </source>
</evidence>
<accession>A0A1X9T1C4</accession>
<proteinExistence type="inferred from homology"/>
<keyword evidence="6 7" id="KW-0249">Electron transport</keyword>
<evidence type="ECO:0000313" key="10">
    <source>
        <dbReference type="Proteomes" id="UP000194265"/>
    </source>
</evidence>
<dbReference type="InterPro" id="IPR001226">
    <property type="entry name" value="Flavodoxin_CS"/>
</dbReference>
<evidence type="ECO:0000256" key="3">
    <source>
        <dbReference type="ARBA" id="ARBA00022448"/>
    </source>
</evidence>
<dbReference type="PROSITE" id="PS00201">
    <property type="entry name" value="FLAVODOXIN"/>
    <property type="match status" value="1"/>
</dbReference>
<dbReference type="InterPro" id="IPR029039">
    <property type="entry name" value="Flavoprotein-like_sf"/>
</dbReference>
<dbReference type="Pfam" id="PF00258">
    <property type="entry name" value="Flavodoxin_1"/>
    <property type="match status" value="1"/>
</dbReference>
<evidence type="ECO:0000256" key="4">
    <source>
        <dbReference type="ARBA" id="ARBA00022630"/>
    </source>
</evidence>
<dbReference type="GO" id="GO:0010181">
    <property type="term" value="F:FMN binding"/>
    <property type="evidence" value="ECO:0007669"/>
    <property type="project" value="UniProtKB-UniRule"/>
</dbReference>
<dbReference type="RefSeq" id="WP_086276533.1">
    <property type="nucleotide sequence ID" value="NZ_CP018791.1"/>
</dbReference>
<dbReference type="PROSITE" id="PS50902">
    <property type="entry name" value="FLAVODOXIN_LIKE"/>
    <property type="match status" value="1"/>
</dbReference>
<dbReference type="STRING" id="1660074.CVIC8964_0924"/>
<dbReference type="EMBL" id="CP018791">
    <property type="protein sequence ID" value="ARR02334.1"/>
    <property type="molecule type" value="Genomic_DNA"/>
</dbReference>
<dbReference type="Proteomes" id="UP000194265">
    <property type="component" value="Chromosome"/>
</dbReference>
<comment type="cofactor">
    <cofactor evidence="1 7">
        <name>FMN</name>
        <dbReference type="ChEBI" id="CHEBI:58210"/>
    </cofactor>
</comment>
<dbReference type="InterPro" id="IPR050619">
    <property type="entry name" value="Flavodoxin"/>
</dbReference>
<dbReference type="PANTHER" id="PTHR42809:SF1">
    <property type="entry name" value="FLAVODOXIN 1"/>
    <property type="match status" value="1"/>
</dbReference>
<dbReference type="AlphaFoldDB" id="A0A1X9T1C4"/>
<comment type="function">
    <text evidence="7">Low-potential electron donor to a number of redox enzymes.</text>
</comment>
<evidence type="ECO:0000259" key="8">
    <source>
        <dbReference type="PROSITE" id="PS50902"/>
    </source>
</evidence>
<dbReference type="OrthoDB" id="359268at2"/>
<keyword evidence="3 7" id="KW-0813">Transport</keyword>
<keyword evidence="4 7" id="KW-0285">Flavoprotein</keyword>
<dbReference type="SUPFAM" id="SSF52218">
    <property type="entry name" value="Flavoproteins"/>
    <property type="match status" value="1"/>
</dbReference>
<feature type="domain" description="Flavodoxin-like" evidence="8">
    <location>
        <begin position="4"/>
        <end position="158"/>
    </location>
</feature>
<name>A0A1X9T1C4_9BACT</name>
<keyword evidence="5 7" id="KW-0288">FMN</keyword>
<dbReference type="Gene3D" id="3.40.50.360">
    <property type="match status" value="1"/>
</dbReference>
<protein>
    <recommendedName>
        <fullName evidence="7">Flavodoxin</fullName>
    </recommendedName>
</protein>
<evidence type="ECO:0000256" key="1">
    <source>
        <dbReference type="ARBA" id="ARBA00001917"/>
    </source>
</evidence>
<gene>
    <name evidence="9" type="ORF">CVIC8964_0924</name>
</gene>
<evidence type="ECO:0000256" key="2">
    <source>
        <dbReference type="ARBA" id="ARBA00005267"/>
    </source>
</evidence>
<dbReference type="PANTHER" id="PTHR42809">
    <property type="entry name" value="FLAVODOXIN 2"/>
    <property type="match status" value="1"/>
</dbReference>
<dbReference type="PIRSF" id="PIRSF038996">
    <property type="entry name" value="FldA"/>
    <property type="match status" value="1"/>
</dbReference>
<dbReference type="GO" id="GO:0009055">
    <property type="term" value="F:electron transfer activity"/>
    <property type="evidence" value="ECO:0007669"/>
    <property type="project" value="UniProtKB-UniRule"/>
</dbReference>
<evidence type="ECO:0000256" key="5">
    <source>
        <dbReference type="ARBA" id="ARBA00022643"/>
    </source>
</evidence>
<comment type="similarity">
    <text evidence="2 7">Belongs to the flavodoxin family.</text>
</comment>
<reference evidence="9 10" key="1">
    <citation type="journal article" date="2017" name="Genome Biol. Evol.">
        <title>Comparative Genomic Analysis Identifies a Campylobacter Clade Deficient in Selenium Metabolism.</title>
        <authorList>
            <person name="Miller W.G."/>
            <person name="Yee E."/>
            <person name="Lopes B.S."/>
            <person name="Chapman M.H."/>
            <person name="Huynh S."/>
            <person name="Bono J.L."/>
            <person name="Parker C.T."/>
            <person name="Strachan N.J.C."/>
            <person name="Forbes K.J."/>
        </authorList>
    </citation>
    <scope>NUCLEOTIDE SEQUENCE [LARGE SCALE GENOMIC DNA]</scope>
    <source>
        <strain evidence="9 10">RM8964</strain>
    </source>
</reference>
<dbReference type="InterPro" id="IPR010086">
    <property type="entry name" value="Flavodoxin_lc"/>
</dbReference>
<sequence length="161" mass="17618">MAKVGVVYGTNAGDTKVVAEYIAKNFDSEIINAKELTLDFLNSYDKLIFAASTHGHGDLQKDFKAKLDIIAEAEFGGKTLALVGVGGQVKHPTTFLDGLVEFLPHIRGVKLVGATDIDGYAFKNSLSFINGKFIGLAIDYKNDKDWQARADKWVESIKSEF</sequence>